<dbReference type="InterPro" id="IPR005119">
    <property type="entry name" value="LysR_subst-bd"/>
</dbReference>
<dbReference type="Pfam" id="PF03466">
    <property type="entry name" value="LysR_substrate"/>
    <property type="match status" value="1"/>
</dbReference>
<dbReference type="Gene3D" id="1.10.10.10">
    <property type="entry name" value="Winged helix-like DNA-binding domain superfamily/Winged helix DNA-binding domain"/>
    <property type="match status" value="1"/>
</dbReference>
<gene>
    <name evidence="6" type="ORF">QFW96_06090</name>
</gene>
<dbReference type="PROSITE" id="PS50931">
    <property type="entry name" value="HTH_LYSR"/>
    <property type="match status" value="1"/>
</dbReference>
<name>A0ABT6PJN3_9PSEU</name>
<protein>
    <submittedName>
        <fullName evidence="6">LysR family transcriptional regulator</fullName>
    </submittedName>
</protein>
<dbReference type="PANTHER" id="PTHR30419">
    <property type="entry name" value="HTH-TYPE TRANSCRIPTIONAL REGULATOR YBHD"/>
    <property type="match status" value="1"/>
</dbReference>
<dbReference type="EMBL" id="JASAOF010000002">
    <property type="protein sequence ID" value="MDI2028169.1"/>
    <property type="molecule type" value="Genomic_DNA"/>
</dbReference>
<dbReference type="PRINTS" id="PR00039">
    <property type="entry name" value="HTHLYSR"/>
</dbReference>
<dbReference type="RefSeq" id="WP_281454534.1">
    <property type="nucleotide sequence ID" value="NZ_JASAOF010000002.1"/>
</dbReference>
<feature type="domain" description="HTH lysR-type" evidence="5">
    <location>
        <begin position="1"/>
        <end position="58"/>
    </location>
</feature>
<dbReference type="InterPro" id="IPR050950">
    <property type="entry name" value="HTH-type_LysR_regulators"/>
</dbReference>
<dbReference type="InterPro" id="IPR000847">
    <property type="entry name" value="LysR_HTH_N"/>
</dbReference>
<accession>A0ABT6PJN3</accession>
<evidence type="ECO:0000256" key="1">
    <source>
        <dbReference type="ARBA" id="ARBA00009437"/>
    </source>
</evidence>
<keyword evidence="7" id="KW-1185">Reference proteome</keyword>
<dbReference type="CDD" id="cd05466">
    <property type="entry name" value="PBP2_LTTR_substrate"/>
    <property type="match status" value="1"/>
</dbReference>
<dbReference type="InterPro" id="IPR036390">
    <property type="entry name" value="WH_DNA-bd_sf"/>
</dbReference>
<sequence>MDVRQMRYFLAVVDTGSVHRAAEQLFVAQPSVSQALRGLERELSAELFHRTGRRLVLTAAGRALIGPARDLVRSLHVARETVEAVDGLRGGRLLVSSMPSQAVSPLASLIRRFRDRYPEVEIGVSTAAKAGDVADAVRRGHAEVGVVAVPNEPLRDSGFRFELLEVQSYLLVARDPTELPPGDDPVRPSDLGELPLVIGQPGTGMRRVADAILSQTRCRIAVEIEHREALLPLVLAGVGIAVVADSWRPLAHSAGLTVRSLDTDESLHVGLLTTDSRPGPATAALLDVGREWARS</sequence>
<organism evidence="6 7">
    <name type="scientific">Saccharopolyspora ipomoeae</name>
    <dbReference type="NCBI Taxonomy" id="3042027"/>
    <lineage>
        <taxon>Bacteria</taxon>
        <taxon>Bacillati</taxon>
        <taxon>Actinomycetota</taxon>
        <taxon>Actinomycetes</taxon>
        <taxon>Pseudonocardiales</taxon>
        <taxon>Pseudonocardiaceae</taxon>
        <taxon>Saccharopolyspora</taxon>
    </lineage>
</organism>
<dbReference type="InterPro" id="IPR036388">
    <property type="entry name" value="WH-like_DNA-bd_sf"/>
</dbReference>
<evidence type="ECO:0000256" key="4">
    <source>
        <dbReference type="ARBA" id="ARBA00023163"/>
    </source>
</evidence>
<dbReference type="Pfam" id="PF00126">
    <property type="entry name" value="HTH_1"/>
    <property type="match status" value="1"/>
</dbReference>
<keyword evidence="4" id="KW-0804">Transcription</keyword>
<dbReference type="Proteomes" id="UP001237595">
    <property type="component" value="Unassembled WGS sequence"/>
</dbReference>
<keyword evidence="2" id="KW-0805">Transcription regulation</keyword>
<evidence type="ECO:0000313" key="7">
    <source>
        <dbReference type="Proteomes" id="UP001237595"/>
    </source>
</evidence>
<dbReference type="SUPFAM" id="SSF53850">
    <property type="entry name" value="Periplasmic binding protein-like II"/>
    <property type="match status" value="1"/>
</dbReference>
<evidence type="ECO:0000313" key="6">
    <source>
        <dbReference type="EMBL" id="MDI2028169.1"/>
    </source>
</evidence>
<evidence type="ECO:0000256" key="3">
    <source>
        <dbReference type="ARBA" id="ARBA00023125"/>
    </source>
</evidence>
<dbReference type="SUPFAM" id="SSF46785">
    <property type="entry name" value="Winged helix' DNA-binding domain"/>
    <property type="match status" value="1"/>
</dbReference>
<reference evidence="6 7" key="1">
    <citation type="submission" date="2023-04" db="EMBL/GenBank/DDBJ databases">
        <title>Draft genome sequence of Saccharopolyspora sp. TS4A08 isolated from sweet potato rhizospheric soil.</title>
        <authorList>
            <person name="Suksaard P."/>
            <person name="Duangmal K."/>
        </authorList>
    </citation>
    <scope>NUCLEOTIDE SEQUENCE [LARGE SCALE GENOMIC DNA]</scope>
    <source>
        <strain evidence="6 7">TS4A08</strain>
    </source>
</reference>
<comment type="caution">
    <text evidence="6">The sequence shown here is derived from an EMBL/GenBank/DDBJ whole genome shotgun (WGS) entry which is preliminary data.</text>
</comment>
<evidence type="ECO:0000256" key="2">
    <source>
        <dbReference type="ARBA" id="ARBA00023015"/>
    </source>
</evidence>
<keyword evidence="3" id="KW-0238">DNA-binding</keyword>
<evidence type="ECO:0000259" key="5">
    <source>
        <dbReference type="PROSITE" id="PS50931"/>
    </source>
</evidence>
<proteinExistence type="inferred from homology"/>
<dbReference type="Gene3D" id="3.40.190.10">
    <property type="entry name" value="Periplasmic binding protein-like II"/>
    <property type="match status" value="2"/>
</dbReference>
<comment type="similarity">
    <text evidence="1">Belongs to the LysR transcriptional regulatory family.</text>
</comment>